<evidence type="ECO:0000313" key="1">
    <source>
        <dbReference type="EMBL" id="EXL63615.1"/>
    </source>
</evidence>
<gene>
    <name evidence="1" type="ORF">FOPG_20111</name>
</gene>
<name>X0GUL0_FUSOX</name>
<reference evidence="1" key="2">
    <citation type="submission" date="2014-03" db="EMBL/GenBank/DDBJ databases">
        <title>The Genome Annotation of Fusarium oxysporum PHW808.</title>
        <authorList>
            <consortium name="The Broad Institute Genomics Platform"/>
            <person name="Ma L.-J."/>
            <person name="Corby-Kistler H."/>
            <person name="Broz K."/>
            <person name="Gale L.R."/>
            <person name="Jonkers W."/>
            <person name="O'Donnell K."/>
            <person name="Ploetz R."/>
            <person name="Steinberg C."/>
            <person name="Schwartz D.C."/>
            <person name="VanEtten H."/>
            <person name="Zhou S."/>
            <person name="Young S.K."/>
            <person name="Zeng Q."/>
            <person name="Gargeya S."/>
            <person name="Fitzgerald M."/>
            <person name="Abouelleil A."/>
            <person name="Alvarado L."/>
            <person name="Chapman S.B."/>
            <person name="Gainer-Dewar J."/>
            <person name="Goldberg J."/>
            <person name="Griggs A."/>
            <person name="Gujja S."/>
            <person name="Hansen M."/>
            <person name="Howarth C."/>
            <person name="Imamovic A."/>
            <person name="Ireland A."/>
            <person name="Larimer J."/>
            <person name="McCowan C."/>
            <person name="Murphy C."/>
            <person name="Pearson M."/>
            <person name="Poon T.W."/>
            <person name="Priest M."/>
            <person name="Roberts A."/>
            <person name="Saif S."/>
            <person name="Shea T."/>
            <person name="Sykes S."/>
            <person name="Wortman J."/>
            <person name="Nusbaum C."/>
            <person name="Birren B."/>
        </authorList>
    </citation>
    <scope>NUCLEOTIDE SEQUENCE</scope>
    <source>
        <strain evidence="1">54008</strain>
    </source>
</reference>
<proteinExistence type="predicted"/>
<dbReference type="EMBL" id="KK034998">
    <property type="protein sequence ID" value="EXL63615.1"/>
    <property type="molecule type" value="Genomic_DNA"/>
</dbReference>
<dbReference type="HOGENOM" id="CLU_3299456_0_0_1"/>
<protein>
    <submittedName>
        <fullName evidence="1">Uncharacterized protein</fullName>
    </submittedName>
</protein>
<dbReference type="Proteomes" id="UP000030676">
    <property type="component" value="Unassembled WGS sequence"/>
</dbReference>
<reference evidence="1" key="1">
    <citation type="submission" date="2011-11" db="EMBL/GenBank/DDBJ databases">
        <title>The Genome Sequence of Fusarium oxysporum PHW808.</title>
        <authorList>
            <consortium name="The Broad Institute Genome Sequencing Platform"/>
            <person name="Ma L.-J."/>
            <person name="Gale L.R."/>
            <person name="Schwartz D.C."/>
            <person name="Zhou S."/>
            <person name="Corby-Kistler H."/>
            <person name="Young S.K."/>
            <person name="Zeng Q."/>
            <person name="Gargeya S."/>
            <person name="Fitzgerald M."/>
            <person name="Haas B."/>
            <person name="Abouelleil A."/>
            <person name="Alvarado L."/>
            <person name="Arachchi H.M."/>
            <person name="Berlin A."/>
            <person name="Brown A."/>
            <person name="Chapman S.B."/>
            <person name="Chen Z."/>
            <person name="Dunbar C."/>
            <person name="Freedman E."/>
            <person name="Gearin G."/>
            <person name="Goldberg J."/>
            <person name="Griggs A."/>
            <person name="Gujja S."/>
            <person name="Heiman D."/>
            <person name="Howarth C."/>
            <person name="Larson L."/>
            <person name="Lui A."/>
            <person name="MacDonald P.J.P."/>
            <person name="Montmayeur A."/>
            <person name="Murphy C."/>
            <person name="Neiman D."/>
            <person name="Pearson M."/>
            <person name="Priest M."/>
            <person name="Roberts A."/>
            <person name="Saif S."/>
            <person name="Shea T."/>
            <person name="Shenoy N."/>
            <person name="Sisk P."/>
            <person name="Stolte C."/>
            <person name="Sykes S."/>
            <person name="Wortman J."/>
            <person name="Nusbaum C."/>
            <person name="Birren B."/>
        </authorList>
    </citation>
    <scope>NUCLEOTIDE SEQUENCE [LARGE SCALE GENOMIC DNA]</scope>
    <source>
        <strain evidence="1">54008</strain>
    </source>
</reference>
<organism evidence="1">
    <name type="scientific">Fusarium oxysporum f. sp. conglutinans race 2 54008</name>
    <dbReference type="NCBI Taxonomy" id="1089457"/>
    <lineage>
        <taxon>Eukaryota</taxon>
        <taxon>Fungi</taxon>
        <taxon>Dikarya</taxon>
        <taxon>Ascomycota</taxon>
        <taxon>Pezizomycotina</taxon>
        <taxon>Sordariomycetes</taxon>
        <taxon>Hypocreomycetidae</taxon>
        <taxon>Hypocreales</taxon>
        <taxon>Nectriaceae</taxon>
        <taxon>Fusarium</taxon>
        <taxon>Fusarium oxysporum species complex</taxon>
    </lineage>
</organism>
<sequence>MEENILHDDHMYKEMGQIQLGPDAIAPVPFNPFRKHGSAV</sequence>
<dbReference type="AlphaFoldDB" id="X0GUL0"/>
<accession>X0GUL0</accession>